<evidence type="ECO:0000256" key="5">
    <source>
        <dbReference type="ARBA" id="ARBA00012272"/>
    </source>
</evidence>
<dbReference type="Gene3D" id="2.160.20.10">
    <property type="entry name" value="Single-stranded right-handed beta-helix, Pectin lyase-like"/>
    <property type="match status" value="1"/>
</dbReference>
<protein>
    <recommendedName>
        <fullName evidence="5 13">Pectate lyase</fullName>
        <ecNumber evidence="5 13">4.2.2.2</ecNumber>
    </recommendedName>
</protein>
<proteinExistence type="inferred from homology"/>
<sequence length="246" mass="25428">MQFTTATLTAVMATLISAQSLNIPARSGSIVSLSAPQTITGSKDFGNKEYDRGRPCNSDKDTGSASAVFILENGATLSNVIIGANQLEGVHCKGACTLKNVWFRDVCEDAISVLGTGNVLIQGGGAQNAKDKVIQHNGKGTVTVKDYTVVSVGKLFRSCGNCSKQYGPRSVTITNLKANGVTADIAGINSNYGDIATISGSCGSNVKHVCQEFKGVLKSAGTESPKVSTTANCQGSQGKLATLPKC</sequence>
<name>A0ABR4CLX9_9HELO</name>
<evidence type="ECO:0000313" key="15">
    <source>
        <dbReference type="Proteomes" id="UP001595075"/>
    </source>
</evidence>
<evidence type="ECO:0000256" key="8">
    <source>
        <dbReference type="ARBA" id="ARBA00022837"/>
    </source>
</evidence>
<evidence type="ECO:0000313" key="14">
    <source>
        <dbReference type="EMBL" id="KAL2070957.1"/>
    </source>
</evidence>
<dbReference type="PANTHER" id="PTHR33407">
    <property type="entry name" value="PECTATE LYASE F-RELATED"/>
    <property type="match status" value="1"/>
</dbReference>
<reference evidence="14 15" key="1">
    <citation type="journal article" date="2024" name="Commun. Biol.">
        <title>Comparative genomic analysis of thermophilic fungi reveals convergent evolutionary adaptations and gene losses.</title>
        <authorList>
            <person name="Steindorff A.S."/>
            <person name="Aguilar-Pontes M.V."/>
            <person name="Robinson A.J."/>
            <person name="Andreopoulos B."/>
            <person name="LaButti K."/>
            <person name="Kuo A."/>
            <person name="Mondo S."/>
            <person name="Riley R."/>
            <person name="Otillar R."/>
            <person name="Haridas S."/>
            <person name="Lipzen A."/>
            <person name="Grimwood J."/>
            <person name="Schmutz J."/>
            <person name="Clum A."/>
            <person name="Reid I.D."/>
            <person name="Moisan M.C."/>
            <person name="Butler G."/>
            <person name="Nguyen T.T.M."/>
            <person name="Dewar K."/>
            <person name="Conant G."/>
            <person name="Drula E."/>
            <person name="Henrissat B."/>
            <person name="Hansel C."/>
            <person name="Singer S."/>
            <person name="Hutchinson M.I."/>
            <person name="de Vries R.P."/>
            <person name="Natvig D.O."/>
            <person name="Powell A.J."/>
            <person name="Tsang A."/>
            <person name="Grigoriev I.V."/>
        </authorList>
    </citation>
    <scope>NUCLEOTIDE SEQUENCE [LARGE SCALE GENOMIC DNA]</scope>
    <source>
        <strain evidence="14 15">CBS 494.80</strain>
    </source>
</reference>
<evidence type="ECO:0000256" key="11">
    <source>
        <dbReference type="ARBA" id="ARBA00023326"/>
    </source>
</evidence>
<keyword evidence="15" id="KW-1185">Reference proteome</keyword>
<comment type="subcellular location">
    <subcellularLocation>
        <location evidence="3 13">Secreted</location>
    </subcellularLocation>
</comment>
<evidence type="ECO:0000256" key="13">
    <source>
        <dbReference type="RuleBase" id="RU367009"/>
    </source>
</evidence>
<keyword evidence="11" id="KW-0624">Polysaccharide degradation</keyword>
<evidence type="ECO:0000256" key="3">
    <source>
        <dbReference type="ARBA" id="ARBA00004613"/>
    </source>
</evidence>
<dbReference type="EC" id="4.2.2.2" evidence="5 13"/>
<evidence type="ECO:0000256" key="4">
    <source>
        <dbReference type="ARBA" id="ARBA00006463"/>
    </source>
</evidence>
<evidence type="ECO:0000256" key="2">
    <source>
        <dbReference type="ARBA" id="ARBA00001913"/>
    </source>
</evidence>
<comment type="caution">
    <text evidence="14">The sequence shown here is derived from an EMBL/GenBank/DDBJ whole genome shotgun (WGS) entry which is preliminary data.</text>
</comment>
<dbReference type="InterPro" id="IPR004898">
    <property type="entry name" value="Pectate_lyase_PlyH/PlyE-like"/>
</dbReference>
<dbReference type="EMBL" id="JAZHXI010000006">
    <property type="protein sequence ID" value="KAL2070957.1"/>
    <property type="molecule type" value="Genomic_DNA"/>
</dbReference>
<keyword evidence="7 13" id="KW-0732">Signal</keyword>
<comment type="cofactor">
    <cofactor evidence="2 13">
        <name>Ca(2+)</name>
        <dbReference type="ChEBI" id="CHEBI:29108"/>
    </cofactor>
</comment>
<evidence type="ECO:0000256" key="9">
    <source>
        <dbReference type="ARBA" id="ARBA00023239"/>
    </source>
</evidence>
<organism evidence="14 15">
    <name type="scientific">Oculimacula yallundae</name>
    <dbReference type="NCBI Taxonomy" id="86028"/>
    <lineage>
        <taxon>Eukaryota</taxon>
        <taxon>Fungi</taxon>
        <taxon>Dikarya</taxon>
        <taxon>Ascomycota</taxon>
        <taxon>Pezizomycotina</taxon>
        <taxon>Leotiomycetes</taxon>
        <taxon>Helotiales</taxon>
        <taxon>Ploettnerulaceae</taxon>
        <taxon>Oculimacula</taxon>
    </lineage>
</organism>
<dbReference type="Proteomes" id="UP001595075">
    <property type="component" value="Unassembled WGS sequence"/>
</dbReference>
<evidence type="ECO:0000256" key="6">
    <source>
        <dbReference type="ARBA" id="ARBA00022525"/>
    </source>
</evidence>
<accession>A0ABR4CLX9</accession>
<dbReference type="SUPFAM" id="SSF51126">
    <property type="entry name" value="Pectin lyase-like"/>
    <property type="match status" value="1"/>
</dbReference>
<evidence type="ECO:0000256" key="1">
    <source>
        <dbReference type="ARBA" id="ARBA00000695"/>
    </source>
</evidence>
<gene>
    <name evidence="14" type="ORF">VTL71DRAFT_13983</name>
</gene>
<evidence type="ECO:0000256" key="10">
    <source>
        <dbReference type="ARBA" id="ARBA00023277"/>
    </source>
</evidence>
<dbReference type="Pfam" id="PF03211">
    <property type="entry name" value="Pectate_lyase"/>
    <property type="match status" value="1"/>
</dbReference>
<dbReference type="InterPro" id="IPR012334">
    <property type="entry name" value="Pectin_lyas_fold"/>
</dbReference>
<comment type="function">
    <text evidence="12 13">Pectinolytic enzyme consist of four classes of enzymes: pectin lyase, polygalacturonase, pectin methylesterase and rhamnogalacturonase. Among pectinolytic enzymes, pectin lyase is the most important in depolymerization of pectin, since it cleaves internal glycosidic bonds of highly methylated pectins. Favors pectate, the anion, over pectin, the methyl ester.</text>
</comment>
<keyword evidence="10" id="KW-0119">Carbohydrate metabolism</keyword>
<feature type="signal peptide" evidence="13">
    <location>
        <begin position="1"/>
        <end position="18"/>
    </location>
</feature>
<evidence type="ECO:0000256" key="7">
    <source>
        <dbReference type="ARBA" id="ARBA00022729"/>
    </source>
</evidence>
<comment type="similarity">
    <text evidence="4 13">Belongs to the polysaccharide lyase 3 family.</text>
</comment>
<keyword evidence="6 13" id="KW-0964">Secreted</keyword>
<feature type="chain" id="PRO_5044968789" description="Pectate lyase" evidence="13">
    <location>
        <begin position="19"/>
        <end position="246"/>
    </location>
</feature>
<dbReference type="PANTHER" id="PTHR33407:SF8">
    <property type="entry name" value="PECTATE LYASE E"/>
    <property type="match status" value="1"/>
</dbReference>
<dbReference type="InterPro" id="IPR011050">
    <property type="entry name" value="Pectin_lyase_fold/virulence"/>
</dbReference>
<keyword evidence="8 13" id="KW-0106">Calcium</keyword>
<evidence type="ECO:0000256" key="12">
    <source>
        <dbReference type="ARBA" id="ARBA00025679"/>
    </source>
</evidence>
<comment type="catalytic activity">
    <reaction evidence="1 13">
        <text>Eliminative cleavage of (1-&gt;4)-alpha-D-galacturonan to give oligosaccharides with 4-deoxy-alpha-D-galact-4-enuronosyl groups at their non-reducing ends.</text>
        <dbReference type="EC" id="4.2.2.2"/>
    </reaction>
</comment>
<keyword evidence="9 13" id="KW-0456">Lyase</keyword>